<feature type="signal peptide" evidence="1">
    <location>
        <begin position="1"/>
        <end position="23"/>
    </location>
</feature>
<evidence type="ECO:0000313" key="3">
    <source>
        <dbReference type="Proteomes" id="UP000681356"/>
    </source>
</evidence>
<keyword evidence="1" id="KW-0732">Signal</keyword>
<accession>A0A8J7WDP5</accession>
<dbReference type="InterPro" id="IPR010607">
    <property type="entry name" value="DUF1194"/>
</dbReference>
<comment type="caution">
    <text evidence="2">The sequence shown here is derived from an EMBL/GenBank/DDBJ whole genome shotgun (WGS) entry which is preliminary data.</text>
</comment>
<dbReference type="InterPro" id="IPR036465">
    <property type="entry name" value="vWFA_dom_sf"/>
</dbReference>
<reference evidence="2" key="1">
    <citation type="submission" date="2021-04" db="EMBL/GenBank/DDBJ databases">
        <authorList>
            <person name="Yoon J."/>
        </authorList>
    </citation>
    <scope>NUCLEOTIDE SEQUENCE</scope>
    <source>
        <strain evidence="2">KMU-90</strain>
    </source>
</reference>
<evidence type="ECO:0000313" key="2">
    <source>
        <dbReference type="EMBL" id="MBS0125707.1"/>
    </source>
</evidence>
<organism evidence="2 3">
    <name type="scientific">Thetidibacter halocola</name>
    <dbReference type="NCBI Taxonomy" id="2827239"/>
    <lineage>
        <taxon>Bacteria</taxon>
        <taxon>Pseudomonadati</taxon>
        <taxon>Pseudomonadota</taxon>
        <taxon>Alphaproteobacteria</taxon>
        <taxon>Rhodobacterales</taxon>
        <taxon>Roseobacteraceae</taxon>
        <taxon>Thetidibacter</taxon>
    </lineage>
</organism>
<evidence type="ECO:0000256" key="1">
    <source>
        <dbReference type="SAM" id="SignalP"/>
    </source>
</evidence>
<dbReference type="EMBL" id="JAGTUU010000007">
    <property type="protein sequence ID" value="MBS0125707.1"/>
    <property type="molecule type" value="Genomic_DNA"/>
</dbReference>
<protein>
    <submittedName>
        <fullName evidence="2">DUF1194 domain-containing protein</fullName>
    </submittedName>
</protein>
<dbReference type="RefSeq" id="WP_212537681.1">
    <property type="nucleotide sequence ID" value="NZ_JAGTUU010000007.1"/>
</dbReference>
<feature type="chain" id="PRO_5035145621" evidence="1">
    <location>
        <begin position="24"/>
        <end position="316"/>
    </location>
</feature>
<keyword evidence="3" id="KW-1185">Reference proteome</keyword>
<dbReference type="SUPFAM" id="SSF53300">
    <property type="entry name" value="vWA-like"/>
    <property type="match status" value="1"/>
</dbReference>
<dbReference type="Gene3D" id="3.40.50.410">
    <property type="entry name" value="von Willebrand factor, type A domain"/>
    <property type="match status" value="1"/>
</dbReference>
<dbReference type="AlphaFoldDB" id="A0A8J7WDP5"/>
<dbReference type="Proteomes" id="UP000681356">
    <property type="component" value="Unassembled WGS sequence"/>
</dbReference>
<gene>
    <name evidence="2" type="ORF">KB874_16620</name>
</gene>
<dbReference type="Pfam" id="PF06707">
    <property type="entry name" value="DUF1194"/>
    <property type="match status" value="1"/>
</dbReference>
<proteinExistence type="predicted"/>
<sequence length="316" mass="32936">MTWLRICAALAACLLALPSASRAGAPTPAAMEPPGMVDVALMLAVDVSSSVDADERRFQRMAYARALADPLVMRAALGGRSGRIALGYMEWSGPGYQNLALPVRAIGSPDEMQAFAAQIGAMADAPVAAHVMDYGIYDGTTAMGNALARAAEALRASGFAARSTVIDISADGVSNDGLHVDTMRDGLLAQGIIINGLPIAVGPPATDGYAIGLDNQEQRLEIFFADCVIGGPGAFHILARGWKDVEQALRAKLILELAGLPPSDRQRVAQALGGDPSPVERVRPAQFRIDLGADPVVDAPRIDCASGMVNPLLAAR</sequence>
<name>A0A8J7WDP5_9RHOB</name>